<evidence type="ECO:0000313" key="2">
    <source>
        <dbReference type="EMBL" id="SIQ86623.1"/>
    </source>
</evidence>
<dbReference type="RefSeq" id="WP_076548690.1">
    <property type="nucleotide sequence ID" value="NZ_FTMA01000004.1"/>
</dbReference>
<dbReference type="AlphaFoldDB" id="A0A1N6W8Z5"/>
<dbReference type="OrthoDB" id="711462at2"/>
<evidence type="ECO:0008006" key="4">
    <source>
        <dbReference type="Google" id="ProtNLM"/>
    </source>
</evidence>
<feature type="coiled-coil region" evidence="1">
    <location>
        <begin position="17"/>
        <end position="44"/>
    </location>
</feature>
<gene>
    <name evidence="2" type="ORF">SAMN05421797_1045</name>
</gene>
<reference evidence="3" key="1">
    <citation type="submission" date="2017-01" db="EMBL/GenBank/DDBJ databases">
        <authorList>
            <person name="Varghese N."/>
            <person name="Submissions S."/>
        </authorList>
    </citation>
    <scope>NUCLEOTIDE SEQUENCE [LARGE SCALE GENOMIC DNA]</scope>
    <source>
        <strain evidence="3">DSM 15366</strain>
    </source>
</reference>
<accession>A0A1N6W8Z5</accession>
<protein>
    <recommendedName>
        <fullName evidence="4">SH3 domain-containing protein</fullName>
    </recommendedName>
</protein>
<keyword evidence="3" id="KW-1185">Reference proteome</keyword>
<dbReference type="EMBL" id="FTMA01000004">
    <property type="protein sequence ID" value="SIQ86623.1"/>
    <property type="molecule type" value="Genomic_DNA"/>
</dbReference>
<dbReference type="Proteomes" id="UP000186953">
    <property type="component" value="Unassembled WGS sequence"/>
</dbReference>
<sequence>MKHFLTYLTFLITLCSYSQTDGKIVELENQKKKFELEVQKLTDSINGIDLKIAQLKSKKFMDKIKDSSLTAIARKGAKLKKDSSVFADIITIFKEDKEVIILDYKEGYFEVCQGSLCGYMSEIWIKRSSTTSEFTKSKETERKLTSGLKSKSISYSSSLKSTKSSSTKYKTKRYRSSKSYYRGPRGGCYYINSNGNKSYVSRSLCN</sequence>
<organism evidence="2 3">
    <name type="scientific">Maribacter ulvicola</name>
    <dbReference type="NCBI Taxonomy" id="228959"/>
    <lineage>
        <taxon>Bacteria</taxon>
        <taxon>Pseudomonadati</taxon>
        <taxon>Bacteroidota</taxon>
        <taxon>Flavobacteriia</taxon>
        <taxon>Flavobacteriales</taxon>
        <taxon>Flavobacteriaceae</taxon>
        <taxon>Maribacter</taxon>
    </lineage>
</organism>
<name>A0A1N6W8Z5_9FLAO</name>
<evidence type="ECO:0000256" key="1">
    <source>
        <dbReference type="SAM" id="Coils"/>
    </source>
</evidence>
<dbReference type="STRING" id="228959.SAMN05421797_1045"/>
<proteinExistence type="predicted"/>
<evidence type="ECO:0000313" key="3">
    <source>
        <dbReference type="Proteomes" id="UP000186953"/>
    </source>
</evidence>
<keyword evidence="1" id="KW-0175">Coiled coil</keyword>